<dbReference type="Proteomes" id="UP000003672">
    <property type="component" value="Unassembled WGS sequence"/>
</dbReference>
<reference evidence="2 3" key="1">
    <citation type="submission" date="2010-06" db="EMBL/GenBank/DDBJ databases">
        <authorList>
            <person name="Muzny D."/>
            <person name="Qin X."/>
            <person name="Buhay C."/>
            <person name="Dugan-Rocha S."/>
            <person name="Ding Y."/>
            <person name="Chen G."/>
            <person name="Hawes A."/>
            <person name="Holder M."/>
            <person name="Jhangiani S."/>
            <person name="Johnson A."/>
            <person name="Khan Z."/>
            <person name="Li Z."/>
            <person name="Liu W."/>
            <person name="Liu X."/>
            <person name="Perez L."/>
            <person name="Shen H."/>
            <person name="Wang Q."/>
            <person name="Watt J."/>
            <person name="Xi L."/>
            <person name="Xin Y."/>
            <person name="Zhou J."/>
            <person name="Deng J."/>
            <person name="Jiang H."/>
            <person name="Liu Y."/>
            <person name="Qu J."/>
            <person name="Song X.-Z."/>
            <person name="Zhang L."/>
            <person name="Villasana D."/>
            <person name="Johnson A."/>
            <person name="Liu J."/>
            <person name="Liyanage D."/>
            <person name="Lorensuhewa L."/>
            <person name="Robinson T."/>
            <person name="Song A."/>
            <person name="Song B.-B."/>
            <person name="Dinh H."/>
            <person name="Thornton R."/>
            <person name="Coyle M."/>
            <person name="Francisco L."/>
            <person name="Jackson L."/>
            <person name="Javaid M."/>
            <person name="Korchina V."/>
            <person name="Kovar C."/>
            <person name="Mata R."/>
            <person name="Mathew T."/>
            <person name="Ngo R."/>
            <person name="Nguyen L."/>
            <person name="Nguyen N."/>
            <person name="Okwuonu G."/>
            <person name="Ongeri F."/>
            <person name="Pham C."/>
            <person name="Simmons D."/>
            <person name="Wilczek-Boney K."/>
            <person name="Hale W."/>
            <person name="Jakkamsetti A."/>
            <person name="Pham P."/>
            <person name="Ruth R."/>
            <person name="San Lucas F."/>
            <person name="Warren J."/>
            <person name="Zhang J."/>
            <person name="Zhao Z."/>
            <person name="Zhou C."/>
            <person name="Zhu D."/>
            <person name="Lee S."/>
            <person name="Bess C."/>
            <person name="Blankenburg K."/>
            <person name="Forbes L."/>
            <person name="Fu Q."/>
            <person name="Gubbala S."/>
            <person name="Hirani K."/>
            <person name="Jayaseelan J.C."/>
            <person name="Lara F."/>
            <person name="Munidasa M."/>
            <person name="Palculict T."/>
            <person name="Patil S."/>
            <person name="Pu L.-L."/>
            <person name="Saada N."/>
            <person name="Tang L."/>
            <person name="Weissenberger G."/>
            <person name="Zhu Y."/>
            <person name="Hemphill L."/>
            <person name="Shang Y."/>
            <person name="Youmans B."/>
            <person name="Ayvaz T."/>
            <person name="Ross M."/>
            <person name="Santibanez J."/>
            <person name="Aqrawi P."/>
            <person name="Gross S."/>
            <person name="Joshi V."/>
            <person name="Fowler G."/>
            <person name="Nazareth L."/>
            <person name="Reid J."/>
            <person name="Worley K."/>
            <person name="Petrosino J."/>
            <person name="Highlander S."/>
            <person name="Gibbs R."/>
        </authorList>
    </citation>
    <scope>NUCLEOTIDE SEQUENCE [LARGE SCALE GENOMIC DNA]</scope>
    <source>
        <strain evidence="2 3">JV-V03</strain>
    </source>
</reference>
<keyword evidence="1" id="KW-0472">Membrane</keyword>
<dbReference type="AlphaFoldDB" id="A0AA87A1V9"/>
<organism evidence="2 3">
    <name type="scientific">Lactobacillus paragasseri JV-V03</name>
    <dbReference type="NCBI Taxonomy" id="525326"/>
    <lineage>
        <taxon>Bacteria</taxon>
        <taxon>Bacillati</taxon>
        <taxon>Bacillota</taxon>
        <taxon>Bacilli</taxon>
        <taxon>Lactobacillales</taxon>
        <taxon>Lactobacillaceae</taxon>
        <taxon>Lactobacillus</taxon>
    </lineage>
</organism>
<evidence type="ECO:0000313" key="2">
    <source>
        <dbReference type="EMBL" id="EFJ70566.1"/>
    </source>
</evidence>
<protein>
    <submittedName>
        <fullName evidence="2">Uncharacterized protein</fullName>
    </submittedName>
</protein>
<evidence type="ECO:0000313" key="3">
    <source>
        <dbReference type="Proteomes" id="UP000003672"/>
    </source>
</evidence>
<comment type="caution">
    <text evidence="2">The sequence shown here is derived from an EMBL/GenBank/DDBJ whole genome shotgun (WGS) entry which is preliminary data.</text>
</comment>
<accession>A0AA87A1V9</accession>
<name>A0AA87A1V9_9LACO</name>
<keyword evidence="1" id="KW-0812">Transmembrane</keyword>
<gene>
    <name evidence="2" type="ORF">HMPREF0514_11010</name>
</gene>
<dbReference type="EMBL" id="ACGO02000001">
    <property type="protein sequence ID" value="EFJ70566.1"/>
    <property type="molecule type" value="Genomic_DNA"/>
</dbReference>
<keyword evidence="1" id="KW-1133">Transmembrane helix</keyword>
<feature type="transmembrane region" description="Helical" evidence="1">
    <location>
        <begin position="56"/>
        <end position="75"/>
    </location>
</feature>
<feature type="transmembrane region" description="Helical" evidence="1">
    <location>
        <begin position="28"/>
        <end position="49"/>
    </location>
</feature>
<evidence type="ECO:0000256" key="1">
    <source>
        <dbReference type="SAM" id="Phobius"/>
    </source>
</evidence>
<sequence length="238" mass="27774">MVKGMKMMTLLVSPQQWANWDQWYNYTLPGYVLILGTIFLFVGLIPFLCVKNKLTAILFGLTTTTLCIFLGLSYFKNKESTEYMKENHYLTAMVRVYDAQIFAKKYYDPNEIEAFKYVADINTPSHLPSIYQKIPVKQEVTYLGKNDYYAFVKLDNTVMKFSLADCKKIPGNKAYFTGYHFKIRNKKFLKLGFIDLKHDLRDKIELPADSYNKQVSENIEENYNHPGLVANWIPDSEK</sequence>
<proteinExistence type="predicted"/>